<evidence type="ECO:0000256" key="9">
    <source>
        <dbReference type="PROSITE-ProRule" id="PRU01240"/>
    </source>
</evidence>
<dbReference type="InterPro" id="IPR003137">
    <property type="entry name" value="PA_domain"/>
</dbReference>
<evidence type="ECO:0000256" key="7">
    <source>
        <dbReference type="ARBA" id="ARBA00022825"/>
    </source>
</evidence>
<dbReference type="PROSITE" id="PS00136">
    <property type="entry name" value="SUBTILASE_ASP"/>
    <property type="match status" value="1"/>
</dbReference>
<dbReference type="Pfam" id="PF00082">
    <property type="entry name" value="Peptidase_S8"/>
    <property type="match status" value="1"/>
</dbReference>
<evidence type="ECO:0000256" key="5">
    <source>
        <dbReference type="ARBA" id="ARBA00022729"/>
    </source>
</evidence>
<dbReference type="SUPFAM" id="SSF52743">
    <property type="entry name" value="Subtilisin-like"/>
    <property type="match status" value="1"/>
</dbReference>
<dbReference type="CDD" id="cd02133">
    <property type="entry name" value="PA_C5a_like"/>
    <property type="match status" value="1"/>
</dbReference>
<dbReference type="GO" id="GO:0004252">
    <property type="term" value="F:serine-type endopeptidase activity"/>
    <property type="evidence" value="ECO:0007669"/>
    <property type="project" value="UniProtKB-UniRule"/>
</dbReference>
<dbReference type="InterPro" id="IPR023828">
    <property type="entry name" value="Peptidase_S8_Ser-AS"/>
</dbReference>
<dbReference type="EMBL" id="HE717023">
    <property type="protein sequence ID" value="CCG46943.1"/>
    <property type="molecule type" value="Genomic_DNA"/>
</dbReference>
<name>I0JS22_HALH3</name>
<feature type="active site" description="Charge relay system" evidence="8 9">
    <location>
        <position position="161"/>
    </location>
</feature>
<dbReference type="Gene3D" id="3.50.30.30">
    <property type="match status" value="1"/>
</dbReference>
<dbReference type="CDD" id="cd07474">
    <property type="entry name" value="Peptidases_S8_subtilisin_Vpr-like"/>
    <property type="match status" value="1"/>
</dbReference>
<dbReference type="GO" id="GO:0006508">
    <property type="term" value="P:proteolysis"/>
    <property type="evidence" value="ECO:0007669"/>
    <property type="project" value="UniProtKB-KW"/>
</dbReference>
<evidence type="ECO:0000259" key="12">
    <source>
        <dbReference type="Pfam" id="PF02225"/>
    </source>
</evidence>
<dbReference type="Proteomes" id="UP000007397">
    <property type="component" value="Chromosome"/>
</dbReference>
<proteinExistence type="inferred from homology"/>
<evidence type="ECO:0000259" key="11">
    <source>
        <dbReference type="Pfam" id="PF00082"/>
    </source>
</evidence>
<keyword evidence="14" id="KW-1185">Reference proteome</keyword>
<evidence type="ECO:0000256" key="1">
    <source>
        <dbReference type="ARBA" id="ARBA00011073"/>
    </source>
</evidence>
<keyword evidence="6 9" id="KW-0378">Hydrolase</keyword>
<evidence type="ECO:0000256" key="4">
    <source>
        <dbReference type="ARBA" id="ARBA00022670"/>
    </source>
</evidence>
<reference evidence="13 14" key="1">
    <citation type="journal article" date="2013" name="Environ. Microbiol.">
        <title>Chloride and organic osmolytes: a hybrid strategy to cope with elevated salinities by the moderately halophilic, chloride-dependent bacterium Halobacillus halophilus.</title>
        <authorList>
            <person name="Saum S.H."/>
            <person name="Pfeiffer F."/>
            <person name="Palm P."/>
            <person name="Rampp M."/>
            <person name="Schuster S.C."/>
            <person name="Muller V."/>
            <person name="Oesterhelt D."/>
        </authorList>
    </citation>
    <scope>NUCLEOTIDE SEQUENCE [LARGE SCALE GENOMIC DNA]</scope>
    <source>
        <strain evidence="14">ATCC 35676 / DSM 2266 / JCM 20832 / KCTC 3685 / LMG 17431 / NBRC 102448 / NCIMB 2269</strain>
    </source>
</reference>
<dbReference type="STRING" id="866895.HBHAL_4605"/>
<evidence type="ECO:0000313" key="14">
    <source>
        <dbReference type="Proteomes" id="UP000007397"/>
    </source>
</evidence>
<gene>
    <name evidence="13" type="primary">vpr</name>
    <name evidence="13" type="ordered locus">HBHAL_4605</name>
</gene>
<dbReference type="InterPro" id="IPR050131">
    <property type="entry name" value="Peptidase_S8_subtilisin-like"/>
</dbReference>
<evidence type="ECO:0000256" key="3">
    <source>
        <dbReference type="ARBA" id="ARBA00022525"/>
    </source>
</evidence>
<organism evidence="13 14">
    <name type="scientific">Halobacillus halophilus (strain ATCC 35676 / DSM 2266 / JCM 20832 / KCTC 3685 / LMG 17431 / NBRC 102448 / NCIMB 2269)</name>
    <name type="common">Sporosarcina halophila</name>
    <dbReference type="NCBI Taxonomy" id="866895"/>
    <lineage>
        <taxon>Bacteria</taxon>
        <taxon>Bacillati</taxon>
        <taxon>Bacillota</taxon>
        <taxon>Bacilli</taxon>
        <taxon>Bacillales</taxon>
        <taxon>Bacillaceae</taxon>
        <taxon>Halobacillus</taxon>
    </lineage>
</organism>
<dbReference type="InterPro" id="IPR036852">
    <property type="entry name" value="Peptidase_S8/S53_dom_sf"/>
</dbReference>
<protein>
    <submittedName>
        <fullName evidence="13">Minor extracellular serine protease</fullName>
        <ecNumber evidence="13">3.4.21.-</ecNumber>
    </submittedName>
</protein>
<feature type="active site" description="Charge relay system" evidence="8 9">
    <location>
        <position position="450"/>
    </location>
</feature>
<keyword evidence="2" id="KW-0134">Cell wall</keyword>
<dbReference type="KEGG" id="hhd:HBHAL_4605"/>
<evidence type="ECO:0000256" key="10">
    <source>
        <dbReference type="RuleBase" id="RU003355"/>
    </source>
</evidence>
<dbReference type="eggNOG" id="COG1404">
    <property type="taxonomic scope" value="Bacteria"/>
</dbReference>
<keyword evidence="4 9" id="KW-0645">Protease</keyword>
<feature type="active site" description="Charge relay system" evidence="8 9">
    <location>
        <position position="123"/>
    </location>
</feature>
<dbReference type="PANTHER" id="PTHR43806">
    <property type="entry name" value="PEPTIDASE S8"/>
    <property type="match status" value="1"/>
</dbReference>
<sequence length="716" mass="78465">MRLLHLFILLLLLTGFQSPDENDEVTIIIETEDSSSLLAEQIESRIPRLEIVAQYDTIFNGLAVKGTAQELEKLARMDMVVNQYPVVKYKSLQQEMGTFSTQVIRDQYNPSYTGKGVKVGVIDTGVDYSHPDLQKNYKGGFDTVDFDNDPMETRGEGSTMHGSHVAGVIAADGKMKGIAPDAELYAYRALGPGGIGSSVQVIAALEEAVKERMDVINLSLGNDVNGPDWPTTHAVNRAVELGVTVIVAAGNSGPDTWTVGSPATSSKAITVGASALPSKAPVFGIPGEDRQIPVQVLLGSEPWELSRKYPLLDAGRGEEDLNHASGKIVLFERGEIPFQEKAFKAYQAGAAGVVIYNNEPGLFQGSLENLSIPIPVAAVSKKDGEWLIQQGVQQNQWLETTEISLDHRMAPFSSRGPVTNTWELKPDVVAPGVNILSTVPGGYAALQGTSMAAPHVAGLASLLKEAYPDWSPQQIKRAMMSSADILEKDKLPYSPTEQGTGFIDIEESFNPTLLIEPGSLAFGRIDQPLVNKKAELKLTNPTNESQTVHLEVPVRENGSRWDLPTTVQLEPNETKEVEVGLHLTKSFLKAGVHQGFIKLRNQDHDFHVPYLYMIGTSDYEKVSGLELSSKWAEARRYTYRFHLTDSVDKITVDLYRAGTMLSHGKLFELEDPKPGMVQGEFKVNTNHLEGAYIAVFTLEYEDQKESYPFPVTFTSS</sequence>
<dbReference type="AlphaFoldDB" id="I0JS22"/>
<keyword evidence="5" id="KW-0732">Signal</keyword>
<dbReference type="SUPFAM" id="SSF52025">
    <property type="entry name" value="PA domain"/>
    <property type="match status" value="1"/>
</dbReference>
<keyword evidence="3" id="KW-0964">Secreted</keyword>
<dbReference type="InterPro" id="IPR023827">
    <property type="entry name" value="Peptidase_S8_Asp-AS"/>
</dbReference>
<dbReference type="PANTHER" id="PTHR43806:SF65">
    <property type="entry name" value="SERINE PROTEASE APRX"/>
    <property type="match status" value="1"/>
</dbReference>
<dbReference type="RefSeq" id="WP_014644828.1">
    <property type="nucleotide sequence ID" value="NC_017668.1"/>
</dbReference>
<dbReference type="PROSITE" id="PS00137">
    <property type="entry name" value="SUBTILASE_HIS"/>
    <property type="match status" value="1"/>
</dbReference>
<dbReference type="EC" id="3.4.21.-" evidence="13"/>
<dbReference type="PATRIC" id="fig|866895.3.peg.3638"/>
<dbReference type="InterPro" id="IPR022398">
    <property type="entry name" value="Peptidase_S8_His-AS"/>
</dbReference>
<evidence type="ECO:0000256" key="6">
    <source>
        <dbReference type="ARBA" id="ARBA00022801"/>
    </source>
</evidence>
<dbReference type="InterPro" id="IPR046450">
    <property type="entry name" value="PA_dom_sf"/>
</dbReference>
<dbReference type="InterPro" id="IPR015500">
    <property type="entry name" value="Peptidase_S8_subtilisin-rel"/>
</dbReference>
<dbReference type="InterPro" id="IPR000209">
    <property type="entry name" value="Peptidase_S8/S53_dom"/>
</dbReference>
<dbReference type="InterPro" id="IPR034213">
    <property type="entry name" value="S8_Vpr-like"/>
</dbReference>
<evidence type="ECO:0000256" key="8">
    <source>
        <dbReference type="PIRSR" id="PIRSR615500-1"/>
    </source>
</evidence>
<accession>I0JS22</accession>
<dbReference type="Gene3D" id="3.40.50.200">
    <property type="entry name" value="Peptidase S8/S53 domain"/>
    <property type="match status" value="1"/>
</dbReference>
<evidence type="ECO:0000256" key="2">
    <source>
        <dbReference type="ARBA" id="ARBA00022512"/>
    </source>
</evidence>
<dbReference type="PROSITE" id="PS00138">
    <property type="entry name" value="SUBTILASE_SER"/>
    <property type="match status" value="1"/>
</dbReference>
<feature type="domain" description="PA" evidence="12">
    <location>
        <begin position="314"/>
        <end position="387"/>
    </location>
</feature>
<evidence type="ECO:0000313" key="13">
    <source>
        <dbReference type="EMBL" id="CCG46943.1"/>
    </source>
</evidence>
<keyword evidence="7 9" id="KW-0720">Serine protease</keyword>
<comment type="similarity">
    <text evidence="1 9 10">Belongs to the peptidase S8 family.</text>
</comment>
<dbReference type="PROSITE" id="PS51892">
    <property type="entry name" value="SUBTILASE"/>
    <property type="match status" value="1"/>
</dbReference>
<dbReference type="HOGENOM" id="CLU_004945_1_0_9"/>
<dbReference type="Pfam" id="PF02225">
    <property type="entry name" value="PA"/>
    <property type="match status" value="1"/>
</dbReference>
<feature type="domain" description="Peptidase S8/S53" evidence="11">
    <location>
        <begin position="114"/>
        <end position="499"/>
    </location>
</feature>
<dbReference type="PRINTS" id="PR00723">
    <property type="entry name" value="SUBTILISIN"/>
</dbReference>